<proteinExistence type="predicted"/>
<evidence type="ECO:0000313" key="3">
    <source>
        <dbReference type="EMBL" id="AQQ14988.1"/>
    </source>
</evidence>
<accession>A0A1Q2HVW4</accession>
<keyword evidence="1" id="KW-0812">Transmembrane</keyword>
<keyword evidence="4" id="KW-1185">Reference proteome</keyword>
<dbReference type="Proteomes" id="UP000217209">
    <property type="component" value="Chromosome"/>
</dbReference>
<reference evidence="3 4" key="1">
    <citation type="submission" date="2016-12" db="EMBL/GenBank/DDBJ databases">
        <authorList>
            <person name="Song W.-J."/>
            <person name="Kurnit D.M."/>
        </authorList>
    </citation>
    <scope>NUCLEOTIDE SEQUENCE [LARGE SCALE GENOMIC DNA]</scope>
    <source>
        <strain evidence="3 4">DSM 30827</strain>
    </source>
</reference>
<feature type="domain" description="GmrSD restriction endonucleases C-terminal" evidence="2">
    <location>
        <begin position="99"/>
        <end position="165"/>
    </location>
</feature>
<dbReference type="PANTHER" id="PTHR24094:SF15">
    <property type="entry name" value="AMP-DEPENDENT SYNTHETASE_LIGASE DOMAIN-CONTAINING PROTEIN-RELATED"/>
    <property type="match status" value="1"/>
</dbReference>
<dbReference type="PANTHER" id="PTHR24094">
    <property type="entry name" value="SECRETED PROTEIN"/>
    <property type="match status" value="1"/>
</dbReference>
<organism evidence="3 4">
    <name type="scientific">Corynebacterium glaucum</name>
    <dbReference type="NCBI Taxonomy" id="187491"/>
    <lineage>
        <taxon>Bacteria</taxon>
        <taxon>Bacillati</taxon>
        <taxon>Actinomycetota</taxon>
        <taxon>Actinomycetes</taxon>
        <taxon>Mycobacteriales</taxon>
        <taxon>Corynebacteriaceae</taxon>
        <taxon>Corynebacterium</taxon>
    </lineage>
</organism>
<evidence type="ECO:0000259" key="2">
    <source>
        <dbReference type="Pfam" id="PF07510"/>
    </source>
</evidence>
<sequence>MDWFRLYLAVLTVATVAIAPFPLGLLLIDAPLQPTRFTVTGYDREAHFGTWVSVAGTQCTSRELALADAWSAQCDMPYAHWDAAPISDPYTGDPLLPTDVELDHLYPLSAAWDMGAHSWNQEKRVAFANDPLNLIVTSSKANQAKSDMLPAEWMPPAWRAHCAYSRRLGAVAEKYGLPLTRDDYRVMRRSCSGARGLVSAREL</sequence>
<evidence type="ECO:0000313" key="4">
    <source>
        <dbReference type="Proteomes" id="UP000217209"/>
    </source>
</evidence>
<name>A0A1Q2HVW4_9CORY</name>
<gene>
    <name evidence="3" type="ORF">CGLAU_05070</name>
</gene>
<keyword evidence="1" id="KW-1133">Transmembrane helix</keyword>
<dbReference type="AlphaFoldDB" id="A0A1Q2HVW4"/>
<dbReference type="RefSeq" id="WP_095659738.1">
    <property type="nucleotide sequence ID" value="NZ_CP019688.1"/>
</dbReference>
<evidence type="ECO:0000256" key="1">
    <source>
        <dbReference type="SAM" id="Phobius"/>
    </source>
</evidence>
<keyword evidence="1" id="KW-0472">Membrane</keyword>
<dbReference type="Pfam" id="PF07510">
    <property type="entry name" value="GmrSD_C"/>
    <property type="match status" value="1"/>
</dbReference>
<dbReference type="OrthoDB" id="5196645at2"/>
<protein>
    <recommendedName>
        <fullName evidence="2">GmrSD restriction endonucleases C-terminal domain-containing protein</fullName>
    </recommendedName>
</protein>
<feature type="transmembrane region" description="Helical" evidence="1">
    <location>
        <begin position="6"/>
        <end position="28"/>
    </location>
</feature>
<dbReference type="KEGG" id="cgv:CGLAU_05070"/>
<dbReference type="EMBL" id="CP019688">
    <property type="protein sequence ID" value="AQQ14988.1"/>
    <property type="molecule type" value="Genomic_DNA"/>
</dbReference>
<dbReference type="InterPro" id="IPR011089">
    <property type="entry name" value="GmrSD_C"/>
</dbReference>